<dbReference type="GO" id="GO:0016705">
    <property type="term" value="F:oxidoreductase activity, acting on paired donors, with incorporation or reduction of molecular oxygen"/>
    <property type="evidence" value="ECO:0007669"/>
    <property type="project" value="InterPro"/>
</dbReference>
<name>B2IG58_BEII9</name>
<reference evidence="5" key="1">
    <citation type="submission" date="2008-03" db="EMBL/GenBank/DDBJ databases">
        <title>Complete sequence of chromosome of Beijerinckia indica subsp. indica ATCC 9039.</title>
        <authorList>
            <consortium name="US DOE Joint Genome Institute"/>
            <person name="Copeland A."/>
            <person name="Lucas S."/>
            <person name="Lapidus A."/>
            <person name="Glavina del Rio T."/>
            <person name="Dalin E."/>
            <person name="Tice H."/>
            <person name="Bruce D."/>
            <person name="Goodwin L."/>
            <person name="Pitluck S."/>
            <person name="LaButti K."/>
            <person name="Schmutz J."/>
            <person name="Larimer F."/>
            <person name="Land M."/>
            <person name="Hauser L."/>
            <person name="Kyrpides N."/>
            <person name="Mikhailova N."/>
            <person name="Dunfield P.F."/>
            <person name="Dedysh S.N."/>
            <person name="Liesack W."/>
            <person name="Saw J.H."/>
            <person name="Alam M."/>
            <person name="Chen Y."/>
            <person name="Murrell J.C."/>
            <person name="Richardson P."/>
        </authorList>
    </citation>
    <scope>NUCLEOTIDE SEQUENCE [LARGE SCALE GENOMIC DNA]</scope>
    <source>
        <strain evidence="5">ATCC 9039 / DSM 1715 / NCIMB 8712</strain>
    </source>
</reference>
<evidence type="ECO:0000313" key="4">
    <source>
        <dbReference type="EMBL" id="ACB97132.1"/>
    </source>
</evidence>
<protein>
    <submittedName>
        <fullName evidence="4">Luciferase-like monooxygenase</fullName>
    </submittedName>
</protein>
<keyword evidence="2 4" id="KW-0503">Monooxygenase</keyword>
<dbReference type="InterPro" id="IPR050766">
    <property type="entry name" value="Bact_Lucif_Oxidored"/>
</dbReference>
<dbReference type="KEGG" id="bid:Bind_3576"/>
<dbReference type="RefSeq" id="WP_012386480.1">
    <property type="nucleotide sequence ID" value="NC_010581.1"/>
</dbReference>
<dbReference type="Proteomes" id="UP000001695">
    <property type="component" value="Chromosome"/>
</dbReference>
<evidence type="ECO:0000259" key="3">
    <source>
        <dbReference type="Pfam" id="PF00296"/>
    </source>
</evidence>
<dbReference type="PANTHER" id="PTHR30137:SF8">
    <property type="entry name" value="BLR5498 PROTEIN"/>
    <property type="match status" value="1"/>
</dbReference>
<proteinExistence type="predicted"/>
<dbReference type="STRING" id="395963.Bind_3576"/>
<evidence type="ECO:0000256" key="2">
    <source>
        <dbReference type="ARBA" id="ARBA00023033"/>
    </source>
</evidence>
<dbReference type="OrthoDB" id="9804736at2"/>
<dbReference type="SUPFAM" id="SSF51679">
    <property type="entry name" value="Bacterial luciferase-like"/>
    <property type="match status" value="1"/>
</dbReference>
<dbReference type="InterPro" id="IPR011251">
    <property type="entry name" value="Luciferase-like_dom"/>
</dbReference>
<keyword evidence="1" id="KW-0560">Oxidoreductase</keyword>
<evidence type="ECO:0000313" key="5">
    <source>
        <dbReference type="Proteomes" id="UP000001695"/>
    </source>
</evidence>
<dbReference type="Pfam" id="PF00296">
    <property type="entry name" value="Bac_luciferase"/>
    <property type="match status" value="1"/>
</dbReference>
<evidence type="ECO:0000256" key="1">
    <source>
        <dbReference type="ARBA" id="ARBA00023002"/>
    </source>
</evidence>
<organism evidence="4 5">
    <name type="scientific">Beijerinckia indica subsp. indica (strain ATCC 9039 / DSM 1715 / NCIMB 8712)</name>
    <dbReference type="NCBI Taxonomy" id="395963"/>
    <lineage>
        <taxon>Bacteria</taxon>
        <taxon>Pseudomonadati</taxon>
        <taxon>Pseudomonadota</taxon>
        <taxon>Alphaproteobacteria</taxon>
        <taxon>Hyphomicrobiales</taxon>
        <taxon>Beijerinckiaceae</taxon>
        <taxon>Beijerinckia</taxon>
    </lineage>
</organism>
<dbReference type="EMBL" id="CP001016">
    <property type="protein sequence ID" value="ACB97132.1"/>
    <property type="molecule type" value="Genomic_DNA"/>
</dbReference>
<accession>B2IG58</accession>
<dbReference type="InterPro" id="IPR036661">
    <property type="entry name" value="Luciferase-like_sf"/>
</dbReference>
<feature type="domain" description="Luciferase-like" evidence="3">
    <location>
        <begin position="1"/>
        <end position="288"/>
    </location>
</feature>
<dbReference type="GO" id="GO:0005829">
    <property type="term" value="C:cytosol"/>
    <property type="evidence" value="ECO:0007669"/>
    <property type="project" value="TreeGrafter"/>
</dbReference>
<dbReference type="HOGENOM" id="CLU_027853_3_0_5"/>
<reference evidence="4 5" key="2">
    <citation type="journal article" date="2010" name="J. Bacteriol.">
        <title>Complete genome sequence of Beijerinckia indica subsp. indica.</title>
        <authorList>
            <person name="Tamas I."/>
            <person name="Dedysh S.N."/>
            <person name="Liesack W."/>
            <person name="Stott M.B."/>
            <person name="Alam M."/>
            <person name="Murrell J.C."/>
            <person name="Dunfield P.F."/>
        </authorList>
    </citation>
    <scope>NUCLEOTIDE SEQUENCE [LARGE SCALE GENOMIC DNA]</scope>
    <source>
        <strain evidence="5">ATCC 9039 / DSM 1715 / NCIMB 8712</strain>
    </source>
</reference>
<dbReference type="Gene3D" id="3.20.20.30">
    <property type="entry name" value="Luciferase-like domain"/>
    <property type="match status" value="1"/>
</dbReference>
<gene>
    <name evidence="4" type="ordered locus">Bind_3576</name>
</gene>
<sequence length="329" mass="35973">MRLGLFANLEQEEGEGFAAFEAQAELALHAEACGLEELWVSEHHFNSFTQSASILPLIGYFLGITRTIRVGSAAVLTPLHHPIRLAEDIATLDLLAKGRLNIGLARGGPFPAQYQHFGVPPEEAGARAHEATELLMALLREKNVTFKGRWFSVEDLTIYPRPRQEALPVWIASASIDTVEDAGRCGFGLMAGHAWSAPMINTLLSTYRASGVGETPDLVILRNVCVADTDEEAMKRAVPALERFFTRMRDYARPGQASSPVSLDNVLTHAIIGSPETCRRKLADLARAVPIGALGLKIACLDRSMGHEIVRRFREEIVPSEEKLVAVTA</sequence>
<dbReference type="AlphaFoldDB" id="B2IG58"/>
<dbReference type="eggNOG" id="COG2141">
    <property type="taxonomic scope" value="Bacteria"/>
</dbReference>
<dbReference type="GO" id="GO:0004497">
    <property type="term" value="F:monooxygenase activity"/>
    <property type="evidence" value="ECO:0007669"/>
    <property type="project" value="UniProtKB-KW"/>
</dbReference>
<dbReference type="PANTHER" id="PTHR30137">
    <property type="entry name" value="LUCIFERASE-LIKE MONOOXYGENASE"/>
    <property type="match status" value="1"/>
</dbReference>
<keyword evidence="5" id="KW-1185">Reference proteome</keyword>